<feature type="region of interest" description="Disordered" evidence="1">
    <location>
        <begin position="54"/>
        <end position="161"/>
    </location>
</feature>
<reference evidence="3 4" key="1">
    <citation type="journal article" date="2019" name="Appl. Environ. Microbiol.">
        <title>Environmental Evidence and Genomic Insight of Iron-oxidizing Bacteria Preference Towards More Corrosion Resistant Stainless Steel at Higher Salinities.</title>
        <authorList>
            <person name="Garrison C.E."/>
            <person name="Price K.A."/>
            <person name="Field E.K."/>
        </authorList>
    </citation>
    <scope>NUCLEOTIDE SEQUENCE [LARGE SCALE GENOMIC DNA]</scope>
    <source>
        <strain evidence="3 4">P3</strain>
    </source>
</reference>
<evidence type="ECO:0000313" key="3">
    <source>
        <dbReference type="EMBL" id="TLS66939.1"/>
    </source>
</evidence>
<keyword evidence="2" id="KW-0812">Transmembrane</keyword>
<dbReference type="Pfam" id="PF13103">
    <property type="entry name" value="TonB_2"/>
    <property type="match status" value="1"/>
</dbReference>
<dbReference type="RefSeq" id="WP_138239329.1">
    <property type="nucleotide sequence ID" value="NZ_VBRY01000007.1"/>
</dbReference>
<dbReference type="Gene3D" id="3.30.1150.10">
    <property type="match status" value="1"/>
</dbReference>
<gene>
    <name evidence="3" type="ORF">FEF65_08205</name>
</gene>
<evidence type="ECO:0000256" key="2">
    <source>
        <dbReference type="SAM" id="Phobius"/>
    </source>
</evidence>
<dbReference type="AlphaFoldDB" id="A0A5R9GPR1"/>
<keyword evidence="2" id="KW-1133">Transmembrane helix</keyword>
<feature type="compositionally biased region" description="Basic and acidic residues" evidence="1">
    <location>
        <begin position="54"/>
        <end position="68"/>
    </location>
</feature>
<keyword evidence="4" id="KW-1185">Reference proteome</keyword>
<dbReference type="EMBL" id="VBRY01000007">
    <property type="protein sequence ID" value="TLS66939.1"/>
    <property type="molecule type" value="Genomic_DNA"/>
</dbReference>
<accession>A0A5R9GPR1</accession>
<feature type="transmembrane region" description="Helical" evidence="2">
    <location>
        <begin position="12"/>
        <end position="32"/>
    </location>
</feature>
<evidence type="ECO:0000256" key="1">
    <source>
        <dbReference type="SAM" id="MobiDB-lite"/>
    </source>
</evidence>
<dbReference type="OrthoDB" id="5292337at2"/>
<feature type="compositionally biased region" description="Pro residues" evidence="1">
    <location>
        <begin position="102"/>
        <end position="116"/>
    </location>
</feature>
<dbReference type="Proteomes" id="UP000306585">
    <property type="component" value="Unassembled WGS sequence"/>
</dbReference>
<dbReference type="SUPFAM" id="SSF74653">
    <property type="entry name" value="TolA/TonB C-terminal domain"/>
    <property type="match status" value="1"/>
</dbReference>
<name>A0A5R9GPR1_9PROT</name>
<proteinExistence type="predicted"/>
<comment type="caution">
    <text evidence="3">The sequence shown here is derived from an EMBL/GenBank/DDBJ whole genome shotgun (WGS) entry which is preliminary data.</text>
</comment>
<evidence type="ECO:0000313" key="4">
    <source>
        <dbReference type="Proteomes" id="UP000306585"/>
    </source>
</evidence>
<feature type="compositionally biased region" description="Low complexity" evidence="1">
    <location>
        <begin position="149"/>
        <end position="161"/>
    </location>
</feature>
<protein>
    <submittedName>
        <fullName evidence="3">TonB C-terminal domain-containing protein</fullName>
    </submittedName>
</protein>
<keyword evidence="2" id="KW-0472">Membrane</keyword>
<feature type="compositionally biased region" description="Basic and acidic residues" evidence="1">
    <location>
        <begin position="126"/>
        <end position="148"/>
    </location>
</feature>
<organism evidence="3 4">
    <name type="scientific">Mariprofundus erugo</name>
    <dbReference type="NCBI Taxonomy" id="2528639"/>
    <lineage>
        <taxon>Bacteria</taxon>
        <taxon>Pseudomonadati</taxon>
        <taxon>Pseudomonadota</taxon>
        <taxon>Candidatius Mariprofundia</taxon>
        <taxon>Mariprofundales</taxon>
        <taxon>Mariprofundaceae</taxon>
        <taxon>Mariprofundus</taxon>
    </lineage>
</organism>
<sequence>MKYRIKPQQRRLGVSLTASIAVHVLLAVFIGMTQSEKPLPKKDAPQIMDVVLLDDEKTPAKKAPEKAKTISNRDAVGGSKQAEDTVTRHARAPLSGEQRQQPPAPPPPPKTPPPPVKQQSSRMLARRGDTPDTQSPREEKPRKDEPKQVVEQQVREVPPLSSLMPSAMALSQLSRDFQRERLMKQKLSREADIPINTRQAKYAPYAQSLVRALEEQWRPGQASYDRYTDDARRSLIKLTIERNGDLGGVEILHPSPIAQINESAVEAIHAAAPFKVLPTSWGLDRVSFYLTFEVVEDRLVFHPM</sequence>